<proteinExistence type="predicted"/>
<dbReference type="InterPro" id="IPR057342">
    <property type="entry name" value="DEXDc_RapA"/>
</dbReference>
<reference evidence="8 9" key="1">
    <citation type="journal article" date="2019" name="J. Gen. Appl. Microbiol.">
        <title>Aerobic degradation of cis-dichloroethene by the marine bacterium Marinobacter salsuginis strain 5N-3.</title>
        <authorList>
            <person name="Inoue Y."/>
            <person name="Fukunaga Y."/>
            <person name="Katsumata H."/>
            <person name="Ohji S."/>
            <person name="Hosoyama A."/>
            <person name="Mori K."/>
            <person name="Ando K."/>
        </authorList>
    </citation>
    <scope>NUCLEOTIDE SEQUENCE [LARGE SCALE GENOMIC DNA]</scope>
    <source>
        <strain evidence="8 9">NBRC 109114</strain>
    </source>
</reference>
<keyword evidence="3 8" id="KW-0347">Helicase</keyword>
<dbReference type="Gene3D" id="3.40.50.300">
    <property type="entry name" value="P-loop containing nucleotide triphosphate hydrolases"/>
    <property type="match status" value="1"/>
</dbReference>
<feature type="region of interest" description="Disordered" evidence="5">
    <location>
        <begin position="910"/>
        <end position="930"/>
    </location>
</feature>
<dbReference type="RefSeq" id="WP_136631989.1">
    <property type="nucleotide sequence ID" value="NZ_BGZI01000018.1"/>
</dbReference>
<dbReference type="GO" id="GO:0005524">
    <property type="term" value="F:ATP binding"/>
    <property type="evidence" value="ECO:0007669"/>
    <property type="project" value="UniProtKB-KW"/>
</dbReference>
<dbReference type="SMART" id="SM00487">
    <property type="entry name" value="DEXDc"/>
    <property type="match status" value="1"/>
</dbReference>
<dbReference type="GO" id="GO:0016787">
    <property type="term" value="F:hydrolase activity"/>
    <property type="evidence" value="ECO:0007669"/>
    <property type="project" value="UniProtKB-KW"/>
</dbReference>
<dbReference type="PROSITE" id="PS51192">
    <property type="entry name" value="HELICASE_ATP_BIND_1"/>
    <property type="match status" value="1"/>
</dbReference>
<dbReference type="InterPro" id="IPR038718">
    <property type="entry name" value="SNF2-like_sf"/>
</dbReference>
<dbReference type="InterPro" id="IPR027417">
    <property type="entry name" value="P-loop_NTPase"/>
</dbReference>
<organism evidence="8 9">
    <name type="scientific">Marinobacter salsuginis</name>
    <dbReference type="NCBI Taxonomy" id="418719"/>
    <lineage>
        <taxon>Bacteria</taxon>
        <taxon>Pseudomonadati</taxon>
        <taxon>Pseudomonadota</taxon>
        <taxon>Gammaproteobacteria</taxon>
        <taxon>Pseudomonadales</taxon>
        <taxon>Marinobacteraceae</taxon>
        <taxon>Marinobacter</taxon>
    </lineage>
</organism>
<dbReference type="Pfam" id="PF00271">
    <property type="entry name" value="Helicase_C"/>
    <property type="match status" value="1"/>
</dbReference>
<evidence type="ECO:0000313" key="8">
    <source>
        <dbReference type="EMBL" id="GBO88987.1"/>
    </source>
</evidence>
<sequence>MNAPATSPAYNPGSIVRARDREWVVLPESAGDDLYLRALGSGDDDRIRLLAALERVEQALFPAPHPEDAREGNQQSGQLLRDAMLLKLRAGAGPFRAIGNLAFEPRAYQLVPLLMALKQEVVRLLIADDVGIGKTIEAGLILRELIDRGEVKGFTVLCPPHLCEQWQEELSEKFHLRPVIVSRHTAARLERGLLQSESLFQHYPYTVVSLDYIKSNRRRDEFLSSCPDFVIVDEAHTCAQGSGQGRHQRYALLKGLAEKATRNLLLLTATPHSGDEQAFQNLLGLLDQEFATLTRLDDSRNPIRRRLAKHMVQRRRQDIAEWQDNTQFPDREVAETAYRMQGDWMGLFQDVVNYARELVDRAENLDQFQQRLHWWAALALLRCISSSPAAAVRTLQNRIDRSIQPEADSAKAIDTLDELGNRTILDSSDESQDDLEPSAQVEDVPLLQQLIARAASLQGPKADPKLKQMIARLKPMLEEGFRPVIFCRYIPTAHYVAEHLAKAFKGYNVQCVTGELHPAEREERVEAQANEDEPPILVATDCLSEGINLQEHFDAVIHYDLAWNPTRHEQREGRVDRFGQRTPVVKALMIYGDNNPVDGAVLRVIIRKAEAIRKALGVSVPMPEDENRVTQAIMQTVLLTRGLDSGMSQMGLGLEDVETLDDIEQQVDVSWESARDKAKRNRTIFAQQAIHPEEVLPEWQRMQEVLGSQADVQRFITKALAALRAPLQPHRQHYRMSWSELPAAIQQRLEGHGIRRLDQIGFTLPLPRDVAYIHRSHPLVTVLADELAERALESEDLPAADRPARRAGAITTNQVNQRTIIALLRLRTNLVVEREGNRREMLAEEAVTVVMEGNQMPRQLSTEEAVSLFNLDATQNTTPDVRERAVKQALERLQEQQSALDDIARGHGQQLLQDHRRVRDSEREGRGTFQVNPQLPADILGVYVLMPEVAF</sequence>
<dbReference type="SUPFAM" id="SSF52540">
    <property type="entry name" value="P-loop containing nucleoside triphosphate hydrolases"/>
    <property type="match status" value="1"/>
</dbReference>
<dbReference type="Proteomes" id="UP000387223">
    <property type="component" value="Unassembled WGS sequence"/>
</dbReference>
<dbReference type="PROSITE" id="PS51194">
    <property type="entry name" value="HELICASE_CTER"/>
    <property type="match status" value="1"/>
</dbReference>
<evidence type="ECO:0000256" key="5">
    <source>
        <dbReference type="SAM" id="MobiDB-lite"/>
    </source>
</evidence>
<dbReference type="InterPro" id="IPR014001">
    <property type="entry name" value="Helicase_ATP-bd"/>
</dbReference>
<dbReference type="EMBL" id="BGZI01000018">
    <property type="protein sequence ID" value="GBO88987.1"/>
    <property type="molecule type" value="Genomic_DNA"/>
</dbReference>
<evidence type="ECO:0000256" key="1">
    <source>
        <dbReference type="ARBA" id="ARBA00022741"/>
    </source>
</evidence>
<evidence type="ECO:0000256" key="2">
    <source>
        <dbReference type="ARBA" id="ARBA00022801"/>
    </source>
</evidence>
<keyword evidence="4" id="KW-0067">ATP-binding</keyword>
<dbReference type="SMART" id="SM00490">
    <property type="entry name" value="HELICc"/>
    <property type="match status" value="1"/>
</dbReference>
<evidence type="ECO:0000259" key="6">
    <source>
        <dbReference type="PROSITE" id="PS51192"/>
    </source>
</evidence>
<dbReference type="GO" id="GO:0004386">
    <property type="term" value="F:helicase activity"/>
    <property type="evidence" value="ECO:0007669"/>
    <property type="project" value="UniProtKB-KW"/>
</dbReference>
<dbReference type="InterPro" id="IPR049730">
    <property type="entry name" value="SNF2/RAD54-like_C"/>
</dbReference>
<dbReference type="CDD" id="cd18793">
    <property type="entry name" value="SF2_C_SNF"/>
    <property type="match status" value="1"/>
</dbReference>
<dbReference type="InterPro" id="IPR001650">
    <property type="entry name" value="Helicase_C-like"/>
</dbReference>
<protein>
    <submittedName>
        <fullName evidence="8">ATP-dependent helicase HepA</fullName>
    </submittedName>
</protein>
<evidence type="ECO:0000256" key="3">
    <source>
        <dbReference type="ARBA" id="ARBA00022806"/>
    </source>
</evidence>
<dbReference type="InterPro" id="IPR000330">
    <property type="entry name" value="SNF2_N"/>
</dbReference>
<dbReference type="AlphaFoldDB" id="A0A5M3Q1L6"/>
<evidence type="ECO:0000256" key="4">
    <source>
        <dbReference type="ARBA" id="ARBA00022840"/>
    </source>
</evidence>
<dbReference type="PANTHER" id="PTHR45766:SF6">
    <property type="entry name" value="SWI_SNF-RELATED MATRIX-ASSOCIATED ACTIN-DEPENDENT REGULATOR OF CHROMATIN SUBFAMILY A-LIKE PROTEIN 1"/>
    <property type="match status" value="1"/>
</dbReference>
<dbReference type="Gene3D" id="3.40.50.10810">
    <property type="entry name" value="Tandem AAA-ATPase domain"/>
    <property type="match status" value="1"/>
</dbReference>
<dbReference type="CDD" id="cd18011">
    <property type="entry name" value="DEXDc_RapA"/>
    <property type="match status" value="1"/>
</dbReference>
<comment type="caution">
    <text evidence="8">The sequence shown here is derived from an EMBL/GenBank/DDBJ whole genome shotgun (WGS) entry which is preliminary data.</text>
</comment>
<evidence type="ECO:0000313" key="9">
    <source>
        <dbReference type="Proteomes" id="UP000387223"/>
    </source>
</evidence>
<feature type="compositionally biased region" description="Basic and acidic residues" evidence="5">
    <location>
        <begin position="913"/>
        <end position="926"/>
    </location>
</feature>
<feature type="domain" description="Helicase C-terminal" evidence="7">
    <location>
        <begin position="465"/>
        <end position="628"/>
    </location>
</feature>
<dbReference type="Pfam" id="PF00176">
    <property type="entry name" value="SNF2-rel_dom"/>
    <property type="match status" value="1"/>
</dbReference>
<accession>A0A5M3Q1L6</accession>
<gene>
    <name evidence="8" type="ORF">MSSD14B_26550</name>
</gene>
<name>A0A5M3Q1L6_9GAMM</name>
<keyword evidence="2" id="KW-0378">Hydrolase</keyword>
<dbReference type="PANTHER" id="PTHR45766">
    <property type="entry name" value="DNA ANNEALING HELICASE AND ENDONUCLEASE ZRANB3 FAMILY MEMBER"/>
    <property type="match status" value="1"/>
</dbReference>
<feature type="domain" description="Helicase ATP-binding" evidence="6">
    <location>
        <begin position="115"/>
        <end position="289"/>
    </location>
</feature>
<keyword evidence="1" id="KW-0547">Nucleotide-binding</keyword>
<evidence type="ECO:0000259" key="7">
    <source>
        <dbReference type="PROSITE" id="PS51194"/>
    </source>
</evidence>